<protein>
    <submittedName>
        <fullName evidence="2">Siderophore-interacting protein</fullName>
    </submittedName>
</protein>
<dbReference type="PROSITE" id="PS51384">
    <property type="entry name" value="FAD_FR"/>
    <property type="match status" value="1"/>
</dbReference>
<dbReference type="Gene3D" id="2.40.30.10">
    <property type="entry name" value="Translation factors"/>
    <property type="match status" value="1"/>
</dbReference>
<evidence type="ECO:0000259" key="1">
    <source>
        <dbReference type="PROSITE" id="PS51384"/>
    </source>
</evidence>
<dbReference type="InterPro" id="IPR007037">
    <property type="entry name" value="SIP_rossman_dom"/>
</dbReference>
<feature type="domain" description="FAD-binding FR-type" evidence="1">
    <location>
        <begin position="23"/>
        <end position="181"/>
    </location>
</feature>
<dbReference type="PANTHER" id="PTHR30157:SF0">
    <property type="entry name" value="NADPH-DEPENDENT FERRIC-CHELATE REDUCTASE"/>
    <property type="match status" value="1"/>
</dbReference>
<dbReference type="InterPro" id="IPR013113">
    <property type="entry name" value="SIP_FAD-bd"/>
</dbReference>
<dbReference type="Gene3D" id="3.40.50.80">
    <property type="entry name" value="Nucleotide-binding domain of ferredoxin-NADP reductase (FNR) module"/>
    <property type="match status" value="1"/>
</dbReference>
<reference evidence="2 3" key="2">
    <citation type="journal article" date="2020" name="Antonie Van Leeuwenhoek">
        <title>Phylogenomic characterisation of a novel corynebacterial species pathogenic to animals.</title>
        <authorList>
            <person name="Moller J."/>
            <person name="Musella L."/>
            <person name="Melnikov V."/>
            <person name="Geissdorfer W."/>
            <person name="Burkovski A."/>
            <person name="Sangal V."/>
        </authorList>
    </citation>
    <scope>NUCLEOTIDE SEQUENCE [LARGE SCALE GENOMIC DNA]</scope>
    <source>
        <strain evidence="2 3">PO100/5</strain>
    </source>
</reference>
<proteinExistence type="predicted"/>
<dbReference type="KEGG" id="csil:CBE74_08465"/>
<dbReference type="RefSeq" id="WP_087454309.1">
    <property type="nucleotide sequence ID" value="NZ_CP021417.2"/>
</dbReference>
<dbReference type="Pfam" id="PF04954">
    <property type="entry name" value="SIP"/>
    <property type="match status" value="1"/>
</dbReference>
<sequence>MTTRPLTAFADHELRDSPAEPGHHLVQARVVDVTEIAPHLRRIELTSPDFHDWTMTMTGPDEFFGLVMPPEHLNTTSEFFPLLENLPRQERANLHSTLNAINEDQRPALRWYTVRHLDAQRGTMAFDIATHGVTQESLGESVNSADAHTHTKVGPGLRWALCARPGDPVGIFSARGLWDRRWDRQLVVADALSVPSALAIAEFMTDLHPGQLQSIRFVITVESEADVEASAVEWLRTHAEHVEVFYRPIAEQADAVLKYLQSESHDKPDYVWVSGEGNLCKDIRRLAVKDWGLEADAIFWCPYWYIGRPRP</sequence>
<dbReference type="GeneID" id="75008276"/>
<dbReference type="Proteomes" id="UP000195652">
    <property type="component" value="Chromosome"/>
</dbReference>
<gene>
    <name evidence="2" type="ORF">CBE74_08465</name>
</gene>
<evidence type="ECO:0000313" key="3">
    <source>
        <dbReference type="Proteomes" id="UP000195652"/>
    </source>
</evidence>
<evidence type="ECO:0000313" key="2">
    <source>
        <dbReference type="EMBL" id="ARU46506.1"/>
    </source>
</evidence>
<dbReference type="EMBL" id="CP021417">
    <property type="protein sequence ID" value="ARU46506.1"/>
    <property type="molecule type" value="Genomic_DNA"/>
</dbReference>
<name>A0A7U5HMI5_9CORY</name>
<keyword evidence="3" id="KW-1185">Reference proteome</keyword>
<reference evidence="2 3" key="3">
    <citation type="journal article" date="2020" name="Int. J. Syst. Evol. Microbiol.">
        <title>Corynebacterium silvaticum sp. nov., a unique group of NTTB corynebacteria in wild boar and roe deer.</title>
        <authorList>
            <person name="Dangel A."/>
            <person name="Berger A."/>
            <person name="Rau J."/>
            <person name="Eisenberg T."/>
            <person name="Kampfer P."/>
            <person name="Margos G."/>
            <person name="Contzen M."/>
            <person name="Busse H.J."/>
            <person name="Konrad R."/>
            <person name="Peters M."/>
            <person name="Sting R."/>
            <person name="Sing A."/>
        </authorList>
    </citation>
    <scope>NUCLEOTIDE SEQUENCE [LARGE SCALE GENOMIC DNA]</scope>
    <source>
        <strain evidence="2 3">PO100/5</strain>
    </source>
</reference>
<dbReference type="InterPro" id="IPR017927">
    <property type="entry name" value="FAD-bd_FR_type"/>
</dbReference>
<organism evidence="2 3">
    <name type="scientific">Corynebacterium silvaticum</name>
    <dbReference type="NCBI Taxonomy" id="2320431"/>
    <lineage>
        <taxon>Bacteria</taxon>
        <taxon>Bacillati</taxon>
        <taxon>Actinomycetota</taxon>
        <taxon>Actinomycetes</taxon>
        <taxon>Mycobacteriales</taxon>
        <taxon>Corynebacteriaceae</taxon>
        <taxon>Corynebacterium</taxon>
    </lineage>
</organism>
<dbReference type="Pfam" id="PF08021">
    <property type="entry name" value="FAD_binding_9"/>
    <property type="match status" value="1"/>
</dbReference>
<dbReference type="InterPro" id="IPR039374">
    <property type="entry name" value="SIP_fam"/>
</dbReference>
<dbReference type="PANTHER" id="PTHR30157">
    <property type="entry name" value="FERRIC REDUCTASE, NADPH-DEPENDENT"/>
    <property type="match status" value="1"/>
</dbReference>
<dbReference type="InterPro" id="IPR039261">
    <property type="entry name" value="FNR_nucleotide-bd"/>
</dbReference>
<dbReference type="GO" id="GO:0016491">
    <property type="term" value="F:oxidoreductase activity"/>
    <property type="evidence" value="ECO:0007669"/>
    <property type="project" value="InterPro"/>
</dbReference>
<reference evidence="2 3" key="4">
    <citation type="journal article" date="2020" name="PLoS ONE">
        <title>Taxonomic classification of strain PO100/5 shows a broader geographic distribution and genetic markers of the recently described Corynebacterium silvaticum.</title>
        <authorList>
            <person name="Viana M.V.C."/>
            <person name="Profeta R."/>
            <person name="da Silva A.L."/>
            <person name="Hurtado R."/>
            <person name="Cerqueira J.C."/>
            <person name="Ribeiro B.F.S."/>
            <person name="Almeida M.O."/>
            <person name="Morais-Rodrigues F."/>
            <person name="Soares S.C."/>
            <person name="Oliveira M."/>
            <person name="Tavares L."/>
            <person name="Figueiredo H."/>
            <person name="Wattam A.R."/>
            <person name="Barh D."/>
            <person name="Ghosh P."/>
            <person name="Silva A."/>
            <person name="Azevedo V."/>
        </authorList>
    </citation>
    <scope>NUCLEOTIDE SEQUENCE [LARGE SCALE GENOMIC DNA]</scope>
    <source>
        <strain evidence="2 3">PO100/5</strain>
    </source>
</reference>
<reference evidence="2 3" key="1">
    <citation type="journal article" date="2014" name="BMC Vet. Res.">
        <title>First report of Corynebacterium pseudotuberculosis from caseous lymphadenitis lesions in Black Alentejano pig (Sus scrofa domesticus).</title>
        <authorList>
            <person name="Oliveira M."/>
            <person name="Barroco C."/>
            <person name="Mottola C."/>
            <person name="Santos R."/>
            <person name="Lemsaddek A."/>
            <person name="Tavares L."/>
            <person name="Semedo-Lemsaddek T."/>
        </authorList>
    </citation>
    <scope>NUCLEOTIDE SEQUENCE [LARGE SCALE GENOMIC DNA]</scope>
    <source>
        <strain evidence="2 3">PO100/5</strain>
    </source>
</reference>
<dbReference type="AlphaFoldDB" id="A0A7U5HMI5"/>
<dbReference type="CDD" id="cd06193">
    <property type="entry name" value="siderophore_interacting"/>
    <property type="match status" value="1"/>
</dbReference>
<accession>A0A7U5HMI5</accession>